<reference evidence="1 2" key="1">
    <citation type="submission" date="2015-06" db="EMBL/GenBank/DDBJ databases">
        <title>Genome sequence of Pseudoalteromonas peptidolytica.</title>
        <authorList>
            <person name="Xie B.-B."/>
            <person name="Rong J.-C."/>
            <person name="Qin Q.-L."/>
            <person name="Zhang Y.-Z."/>
        </authorList>
    </citation>
    <scope>NUCLEOTIDE SEQUENCE [LARGE SCALE GENOMIC DNA]</scope>
    <source>
        <strain evidence="1 2">F12-50-A1</strain>
    </source>
</reference>
<organism evidence="1 2">
    <name type="scientific">Pseudoalteromonas peptidolytica F12-50-A1</name>
    <dbReference type="NCBI Taxonomy" id="1315280"/>
    <lineage>
        <taxon>Bacteria</taxon>
        <taxon>Pseudomonadati</taxon>
        <taxon>Pseudomonadota</taxon>
        <taxon>Gammaproteobacteria</taxon>
        <taxon>Alteromonadales</taxon>
        <taxon>Pseudoalteromonadaceae</taxon>
        <taxon>Pseudoalteromonas</taxon>
    </lineage>
</organism>
<dbReference type="AlphaFoldDB" id="A0A8I0T5C2"/>
<sequence>MDTELPLFVLGFAIPAIDRFASKFNMLGVAPTYSLPPELKTTGF</sequence>
<dbReference type="Proteomes" id="UP000660708">
    <property type="component" value="Unassembled WGS sequence"/>
</dbReference>
<keyword evidence="2" id="KW-1185">Reference proteome</keyword>
<evidence type="ECO:0000313" key="1">
    <source>
        <dbReference type="EMBL" id="MBE0348316.1"/>
    </source>
</evidence>
<comment type="caution">
    <text evidence="1">The sequence shown here is derived from an EMBL/GenBank/DDBJ whole genome shotgun (WGS) entry which is preliminary data.</text>
</comment>
<protein>
    <submittedName>
        <fullName evidence="1">Uncharacterized protein</fullName>
    </submittedName>
</protein>
<accession>A0A8I0T5C2</accession>
<dbReference type="EMBL" id="AQHF01000033">
    <property type="protein sequence ID" value="MBE0348316.1"/>
    <property type="molecule type" value="Genomic_DNA"/>
</dbReference>
<gene>
    <name evidence="1" type="ORF">PPEP_b0011</name>
</gene>
<proteinExistence type="predicted"/>
<evidence type="ECO:0000313" key="2">
    <source>
        <dbReference type="Proteomes" id="UP000660708"/>
    </source>
</evidence>
<name>A0A8I0T5C2_9GAMM</name>